<keyword evidence="1 4" id="KW-0663">Pyridoxal phosphate</keyword>
<gene>
    <name evidence="6" type="ORF">EM932_10330</name>
</gene>
<evidence type="ECO:0000313" key="7">
    <source>
        <dbReference type="Proteomes" id="UP000307602"/>
    </source>
</evidence>
<keyword evidence="7" id="KW-1185">Reference proteome</keyword>
<dbReference type="InterPro" id="IPR015424">
    <property type="entry name" value="PyrdxlP-dep_Trfase"/>
</dbReference>
<accession>A0A4V3P4S0</accession>
<feature type="active site" description="Proton acceptor" evidence="3">
    <location>
        <position position="190"/>
    </location>
</feature>
<dbReference type="AlphaFoldDB" id="A0A4V3P4S0"/>
<evidence type="ECO:0000256" key="4">
    <source>
        <dbReference type="PIRSR" id="PIRSR000390-2"/>
    </source>
</evidence>
<dbReference type="Gene3D" id="3.90.1150.10">
    <property type="entry name" value="Aspartate Aminotransferase, domain 1"/>
    <property type="match status" value="1"/>
</dbReference>
<reference evidence="6 7" key="1">
    <citation type="submission" date="2019-04" db="EMBL/GenBank/DDBJ databases">
        <authorList>
            <person name="Liu A."/>
        </authorList>
    </citation>
    <scope>NUCLEOTIDE SEQUENCE [LARGE SCALE GENOMIC DNA]</scope>
    <source>
        <strain evidence="6 7">RZ03</strain>
    </source>
</reference>
<name>A0A4V3P4S0_9FLAO</name>
<evidence type="ECO:0000256" key="3">
    <source>
        <dbReference type="PIRSR" id="PIRSR000390-1"/>
    </source>
</evidence>
<dbReference type="EMBL" id="SRSO01000012">
    <property type="protein sequence ID" value="TGV02564.1"/>
    <property type="molecule type" value="Genomic_DNA"/>
</dbReference>
<dbReference type="PANTHER" id="PTHR30244">
    <property type="entry name" value="TRANSAMINASE"/>
    <property type="match status" value="1"/>
</dbReference>
<feature type="modified residue" description="N6-(pyridoxal phosphate)lysine" evidence="4">
    <location>
        <position position="190"/>
    </location>
</feature>
<dbReference type="RefSeq" id="WP_135877111.1">
    <property type="nucleotide sequence ID" value="NZ_SRSO01000012.1"/>
</dbReference>
<dbReference type="Pfam" id="PF01041">
    <property type="entry name" value="DegT_DnrJ_EryC1"/>
    <property type="match status" value="1"/>
</dbReference>
<dbReference type="OrthoDB" id="9804264at2"/>
<evidence type="ECO:0000256" key="5">
    <source>
        <dbReference type="RuleBase" id="RU004508"/>
    </source>
</evidence>
<proteinExistence type="inferred from homology"/>
<dbReference type="Gene3D" id="3.40.640.10">
    <property type="entry name" value="Type I PLP-dependent aspartate aminotransferase-like (Major domain)"/>
    <property type="match status" value="1"/>
</dbReference>
<protein>
    <submittedName>
        <fullName evidence="6">Aminotransferase class V-fold PLP-dependent enzyme</fullName>
    </submittedName>
</protein>
<comment type="caution">
    <text evidence="6">The sequence shown here is derived from an EMBL/GenBank/DDBJ whole genome shotgun (WGS) entry which is preliminary data.</text>
</comment>
<keyword evidence="6" id="KW-0808">Transferase</keyword>
<dbReference type="Proteomes" id="UP000307602">
    <property type="component" value="Unassembled WGS sequence"/>
</dbReference>
<dbReference type="PIRSF" id="PIRSF000390">
    <property type="entry name" value="PLP_StrS"/>
    <property type="match status" value="1"/>
</dbReference>
<evidence type="ECO:0000256" key="2">
    <source>
        <dbReference type="ARBA" id="ARBA00037999"/>
    </source>
</evidence>
<dbReference type="InterPro" id="IPR015421">
    <property type="entry name" value="PyrdxlP-dep_Trfase_major"/>
</dbReference>
<dbReference type="GO" id="GO:0008483">
    <property type="term" value="F:transaminase activity"/>
    <property type="evidence" value="ECO:0007669"/>
    <property type="project" value="UniProtKB-KW"/>
</dbReference>
<evidence type="ECO:0000313" key="6">
    <source>
        <dbReference type="EMBL" id="TGV02564.1"/>
    </source>
</evidence>
<sequence length="366" mass="41550">MIKFLDLKLVNKNHEVELKRAFEGFLNSGHYILGEQVSKFENEFSSYCGTKYCIGVSSGLDALQLIFEGYKEMGLLSIGDEVLVPANTYIASILAINNTGLKPVLIEPCSKTYNIDMSKIKASINTKTKAVLGVHLYGQLYDVKELERISRKYNLLLVEDAAQAHGAVYSDGRFAGNLSNAAAFSFYPTKNLGALGDAGAITTNNKALAEVIFKLRNYGRISTYKYDLKGSNCRLDELQAAFLRIKLKHLDFDNNKRREIAKYYLDNIDSDNVLLPFFENMNQHVFHIFVIRSKKRDQLKDYLYKNGVETLIHYPIAVHKQSAYKELMDYKLPVTEQLHKEILSLPLHSGLKEEEIFKISTLINSF</sequence>
<organism evidence="6 7">
    <name type="scientific">Flavivirga rizhaonensis</name>
    <dbReference type="NCBI Taxonomy" id="2559571"/>
    <lineage>
        <taxon>Bacteria</taxon>
        <taxon>Pseudomonadati</taxon>
        <taxon>Bacteroidota</taxon>
        <taxon>Flavobacteriia</taxon>
        <taxon>Flavobacteriales</taxon>
        <taxon>Flavobacteriaceae</taxon>
        <taxon>Flavivirga</taxon>
    </lineage>
</organism>
<evidence type="ECO:0000256" key="1">
    <source>
        <dbReference type="ARBA" id="ARBA00022898"/>
    </source>
</evidence>
<dbReference type="GO" id="GO:0030170">
    <property type="term" value="F:pyridoxal phosphate binding"/>
    <property type="evidence" value="ECO:0007669"/>
    <property type="project" value="TreeGrafter"/>
</dbReference>
<dbReference type="InterPro" id="IPR015422">
    <property type="entry name" value="PyrdxlP-dep_Trfase_small"/>
</dbReference>
<keyword evidence="6" id="KW-0032">Aminotransferase</keyword>
<dbReference type="PANTHER" id="PTHR30244:SF36">
    <property type="entry name" value="3-OXO-GLUCOSE-6-PHOSPHATE:GLUTAMATE AMINOTRANSFERASE"/>
    <property type="match status" value="1"/>
</dbReference>
<dbReference type="CDD" id="cd00616">
    <property type="entry name" value="AHBA_syn"/>
    <property type="match status" value="1"/>
</dbReference>
<dbReference type="InterPro" id="IPR000653">
    <property type="entry name" value="DegT/StrS_aminotransferase"/>
</dbReference>
<dbReference type="GO" id="GO:0000271">
    <property type="term" value="P:polysaccharide biosynthetic process"/>
    <property type="evidence" value="ECO:0007669"/>
    <property type="project" value="TreeGrafter"/>
</dbReference>
<comment type="similarity">
    <text evidence="2 5">Belongs to the DegT/DnrJ/EryC1 family.</text>
</comment>
<dbReference type="SUPFAM" id="SSF53383">
    <property type="entry name" value="PLP-dependent transferases"/>
    <property type="match status" value="1"/>
</dbReference>